<feature type="domain" description="HTH LytTR-type" evidence="1">
    <location>
        <begin position="20"/>
        <end position="126"/>
    </location>
</feature>
<sequence length="126" mass="14506">MSKLQELSKLLTPPKKASAIPISIGSKIIFVQCGHITYCIAKDGYTSIMTDEGKEHICNLTLRQLEDRLPDDFLRVQKSYIVNKQKIEEIQKYFNNRLIFKMNDKDHTKITTGTSYIDAIREALQL</sequence>
<dbReference type="SMART" id="SM00850">
    <property type="entry name" value="LytTR"/>
    <property type="match status" value="1"/>
</dbReference>
<accession>A0A413H1V9</accession>
<gene>
    <name evidence="2" type="ORF">DXA68_15155</name>
</gene>
<proteinExistence type="predicted"/>
<dbReference type="PROSITE" id="PS50930">
    <property type="entry name" value="HTH_LYTTR"/>
    <property type="match status" value="1"/>
</dbReference>
<dbReference type="InterPro" id="IPR007492">
    <property type="entry name" value="LytTR_DNA-bd_dom"/>
</dbReference>
<comment type="caution">
    <text evidence="2">The sequence shown here is derived from an EMBL/GenBank/DDBJ whole genome shotgun (WGS) entry which is preliminary data.</text>
</comment>
<evidence type="ECO:0000313" key="3">
    <source>
        <dbReference type="Proteomes" id="UP000286075"/>
    </source>
</evidence>
<dbReference type="RefSeq" id="WP_117987962.1">
    <property type="nucleotide sequence ID" value="NZ_CABMFG010000026.1"/>
</dbReference>
<reference evidence="2 3" key="1">
    <citation type="submission" date="2018-08" db="EMBL/GenBank/DDBJ databases">
        <title>A genome reference for cultivated species of the human gut microbiota.</title>
        <authorList>
            <person name="Zou Y."/>
            <person name="Xue W."/>
            <person name="Luo G."/>
        </authorList>
    </citation>
    <scope>NUCLEOTIDE SEQUENCE [LARGE SCALE GENOMIC DNA]</scope>
    <source>
        <strain evidence="2 3">OF03-9BH</strain>
    </source>
</reference>
<protein>
    <submittedName>
        <fullName evidence="2">LytTR family transcriptional regulator</fullName>
    </submittedName>
</protein>
<dbReference type="PANTHER" id="PTHR37299">
    <property type="entry name" value="TRANSCRIPTIONAL REGULATOR-RELATED"/>
    <property type="match status" value="1"/>
</dbReference>
<evidence type="ECO:0000259" key="1">
    <source>
        <dbReference type="PROSITE" id="PS50930"/>
    </source>
</evidence>
<dbReference type="Proteomes" id="UP000286075">
    <property type="component" value="Unassembled WGS sequence"/>
</dbReference>
<dbReference type="InterPro" id="IPR046947">
    <property type="entry name" value="LytR-like"/>
</dbReference>
<dbReference type="GO" id="GO:0003677">
    <property type="term" value="F:DNA binding"/>
    <property type="evidence" value="ECO:0007669"/>
    <property type="project" value="InterPro"/>
</dbReference>
<dbReference type="AlphaFoldDB" id="A0A413H1V9"/>
<name>A0A413H1V9_9BACE</name>
<dbReference type="Pfam" id="PF04397">
    <property type="entry name" value="LytTR"/>
    <property type="match status" value="1"/>
</dbReference>
<dbReference type="OrthoDB" id="2168082at2"/>
<dbReference type="Gene3D" id="2.40.50.1020">
    <property type="entry name" value="LytTr DNA-binding domain"/>
    <property type="match status" value="1"/>
</dbReference>
<dbReference type="PANTHER" id="PTHR37299:SF1">
    <property type="entry name" value="STAGE 0 SPORULATION PROTEIN A HOMOLOG"/>
    <property type="match status" value="1"/>
</dbReference>
<dbReference type="GO" id="GO:0000156">
    <property type="term" value="F:phosphorelay response regulator activity"/>
    <property type="evidence" value="ECO:0007669"/>
    <property type="project" value="InterPro"/>
</dbReference>
<evidence type="ECO:0000313" key="2">
    <source>
        <dbReference type="EMBL" id="RGX77448.1"/>
    </source>
</evidence>
<dbReference type="EMBL" id="QSCF01000026">
    <property type="protein sequence ID" value="RGX77448.1"/>
    <property type="molecule type" value="Genomic_DNA"/>
</dbReference>
<organism evidence="2 3">
    <name type="scientific">Bacteroides stercorirosoris</name>
    <dbReference type="NCBI Taxonomy" id="871324"/>
    <lineage>
        <taxon>Bacteria</taxon>
        <taxon>Pseudomonadati</taxon>
        <taxon>Bacteroidota</taxon>
        <taxon>Bacteroidia</taxon>
        <taxon>Bacteroidales</taxon>
        <taxon>Bacteroidaceae</taxon>
        <taxon>Bacteroides</taxon>
    </lineage>
</organism>